<evidence type="ECO:0000313" key="2">
    <source>
        <dbReference type="Proteomes" id="UP001596142"/>
    </source>
</evidence>
<dbReference type="EMBL" id="JBHSOZ010000003">
    <property type="protein sequence ID" value="MFC5711770.1"/>
    <property type="molecule type" value="Genomic_DNA"/>
</dbReference>
<dbReference type="Proteomes" id="UP001596142">
    <property type="component" value="Unassembled WGS sequence"/>
</dbReference>
<gene>
    <name evidence="1" type="ORF">ACFPU1_03145</name>
</gene>
<comment type="caution">
    <text evidence="1">The sequence shown here is derived from an EMBL/GenBank/DDBJ whole genome shotgun (WGS) entry which is preliminary data.</text>
</comment>
<dbReference type="RefSeq" id="WP_385938493.1">
    <property type="nucleotide sequence ID" value="NZ_JBHSOZ010000003.1"/>
</dbReference>
<proteinExistence type="predicted"/>
<organism evidence="1 2">
    <name type="scientific">Thalassorhabdus alkalitolerans</name>
    <dbReference type="NCBI Taxonomy" id="2282697"/>
    <lineage>
        <taxon>Bacteria</taxon>
        <taxon>Bacillati</taxon>
        <taxon>Bacillota</taxon>
        <taxon>Bacilli</taxon>
        <taxon>Bacillales</taxon>
        <taxon>Bacillaceae</taxon>
        <taxon>Thalassorhabdus</taxon>
    </lineage>
</organism>
<evidence type="ECO:0008006" key="3">
    <source>
        <dbReference type="Google" id="ProtNLM"/>
    </source>
</evidence>
<sequence>MIIGTIVTAAHLHKTMILAQSLRRHMANCKIIVCLLEKDTPKDFKECPFFDELVLAKDLGFENFNQFIFQYNMDEGTLACKPQLMKYLLRKHPEKDYFIFMNSEMKVYNSFDDLMSLLDVYPIILTPHHINFPEEINEDLPKWYSKYGLFNSSFLAIRRHQKAEDFILWWERRCNRSCYADPNKGIYYDQKWLDFAPCYFPTFSLDHPGYNVAFWNLDERRINKDSSNSYQVNDQRLCSFNFSDHNSFLTAKINKLIPEEKALLHALLNEYHEELKNSENKNTEITEWDYNYYENGMLIDKELREKYRHSHLLQDQFPDPFQMSNVAIHSLKKRK</sequence>
<accession>A0ABW0YK61</accession>
<name>A0ABW0YK61_9BACI</name>
<evidence type="ECO:0000313" key="1">
    <source>
        <dbReference type="EMBL" id="MFC5711770.1"/>
    </source>
</evidence>
<reference evidence="2" key="1">
    <citation type="journal article" date="2019" name="Int. J. Syst. Evol. Microbiol.">
        <title>The Global Catalogue of Microorganisms (GCM) 10K type strain sequencing project: providing services to taxonomists for standard genome sequencing and annotation.</title>
        <authorList>
            <consortium name="The Broad Institute Genomics Platform"/>
            <consortium name="The Broad Institute Genome Sequencing Center for Infectious Disease"/>
            <person name="Wu L."/>
            <person name="Ma J."/>
        </authorList>
    </citation>
    <scope>NUCLEOTIDE SEQUENCE [LARGE SCALE GENOMIC DNA]</scope>
    <source>
        <strain evidence="2">CECT 7184</strain>
    </source>
</reference>
<protein>
    <recommendedName>
        <fullName evidence="3">Core-2/I-Branching enzyme</fullName>
    </recommendedName>
</protein>
<dbReference type="InterPro" id="IPR029044">
    <property type="entry name" value="Nucleotide-diphossugar_trans"/>
</dbReference>
<keyword evidence="2" id="KW-1185">Reference proteome</keyword>
<dbReference type="SUPFAM" id="SSF53448">
    <property type="entry name" value="Nucleotide-diphospho-sugar transferases"/>
    <property type="match status" value="1"/>
</dbReference>